<organism evidence="15 16">
    <name type="scientific">Physocladia obscura</name>
    <dbReference type="NCBI Taxonomy" id="109957"/>
    <lineage>
        <taxon>Eukaryota</taxon>
        <taxon>Fungi</taxon>
        <taxon>Fungi incertae sedis</taxon>
        <taxon>Chytridiomycota</taxon>
        <taxon>Chytridiomycota incertae sedis</taxon>
        <taxon>Chytridiomycetes</taxon>
        <taxon>Chytridiales</taxon>
        <taxon>Chytriomycetaceae</taxon>
        <taxon>Physocladia</taxon>
    </lineage>
</organism>
<dbReference type="GO" id="GO:0008652">
    <property type="term" value="P:amino acid biosynthetic process"/>
    <property type="evidence" value="ECO:0007669"/>
    <property type="project" value="UniProtKB-KW"/>
</dbReference>
<dbReference type="Pfam" id="PF01202">
    <property type="entry name" value="SKI"/>
    <property type="match status" value="1"/>
</dbReference>
<dbReference type="InterPro" id="IPR046346">
    <property type="entry name" value="Aminoacid_DH-like_N_sf"/>
</dbReference>
<feature type="domain" description="Quinate/shikimate 5-dehydrogenase/glutamyl-tRNA reductase" evidence="12">
    <location>
        <begin position="619"/>
        <end position="666"/>
    </location>
</feature>
<dbReference type="GO" id="GO:0019632">
    <property type="term" value="P:shikimate metabolic process"/>
    <property type="evidence" value="ECO:0007669"/>
    <property type="project" value="TreeGrafter"/>
</dbReference>
<dbReference type="InterPro" id="IPR013785">
    <property type="entry name" value="Aldolase_TIM"/>
</dbReference>
<accession>A0AAD5XF52</accession>
<dbReference type="GO" id="GO:0005524">
    <property type="term" value="F:ATP binding"/>
    <property type="evidence" value="ECO:0007669"/>
    <property type="project" value="UniProtKB-KW"/>
</dbReference>
<keyword evidence="5" id="KW-0028">Amino-acid biosynthesis</keyword>
<dbReference type="SUPFAM" id="SSF51735">
    <property type="entry name" value="NAD(P)-binding Rossmann-fold domains"/>
    <property type="match status" value="1"/>
</dbReference>
<evidence type="ECO:0000256" key="8">
    <source>
        <dbReference type="ARBA" id="ARBA00022777"/>
    </source>
</evidence>
<evidence type="ECO:0000256" key="10">
    <source>
        <dbReference type="ARBA" id="ARBA00023141"/>
    </source>
</evidence>
<dbReference type="Gene3D" id="3.40.50.10860">
    <property type="entry name" value="Leucine Dehydrogenase, chain A, domain 1"/>
    <property type="match status" value="1"/>
</dbReference>
<dbReference type="InterPro" id="IPR022893">
    <property type="entry name" value="Shikimate_DH_fam"/>
</dbReference>
<name>A0AAD5XF52_9FUNG</name>
<feature type="domain" description="SDH C-terminal" evidence="14">
    <location>
        <begin position="753"/>
        <end position="782"/>
    </location>
</feature>
<proteinExistence type="inferred from homology"/>
<dbReference type="Gene3D" id="3.40.50.300">
    <property type="entry name" value="P-loop containing nucleotide triphosphate hydrolases"/>
    <property type="match status" value="1"/>
</dbReference>
<dbReference type="CDD" id="cd01065">
    <property type="entry name" value="NAD_bind_Shikimate_DH"/>
    <property type="match status" value="1"/>
</dbReference>
<dbReference type="InterPro" id="IPR027417">
    <property type="entry name" value="P-loop_NTPase"/>
</dbReference>
<dbReference type="SUPFAM" id="SSF51569">
    <property type="entry name" value="Aldolase"/>
    <property type="match status" value="1"/>
</dbReference>
<evidence type="ECO:0000259" key="12">
    <source>
        <dbReference type="Pfam" id="PF01488"/>
    </source>
</evidence>
<dbReference type="EC" id="2.7.1.71" evidence="4"/>
<comment type="caution">
    <text evidence="15">The sequence shown here is derived from an EMBL/GenBank/DDBJ whole genome shotgun (WGS) entry which is preliminary data.</text>
</comment>
<comment type="catalytic activity">
    <reaction evidence="11">
        <text>shikimate + ATP = 3-phosphoshikimate + ADP + H(+)</text>
        <dbReference type="Rhea" id="RHEA:13121"/>
        <dbReference type="ChEBI" id="CHEBI:15378"/>
        <dbReference type="ChEBI" id="CHEBI:30616"/>
        <dbReference type="ChEBI" id="CHEBI:36208"/>
        <dbReference type="ChEBI" id="CHEBI:145989"/>
        <dbReference type="ChEBI" id="CHEBI:456216"/>
        <dbReference type="EC" id="2.7.1.71"/>
    </reaction>
</comment>
<evidence type="ECO:0000256" key="4">
    <source>
        <dbReference type="ARBA" id="ARBA00012154"/>
    </source>
</evidence>
<evidence type="ECO:0000256" key="6">
    <source>
        <dbReference type="ARBA" id="ARBA00022679"/>
    </source>
</evidence>
<comment type="similarity">
    <text evidence="2">In the 2nd section; belongs to the type-I 3-dehydroquinase family.</text>
</comment>
<evidence type="ECO:0000256" key="5">
    <source>
        <dbReference type="ARBA" id="ARBA00022605"/>
    </source>
</evidence>
<dbReference type="FunFam" id="3.40.50.300:FF:001256">
    <property type="entry name" value="Pentafunctional AROM polypeptide"/>
    <property type="match status" value="1"/>
</dbReference>
<dbReference type="FunFam" id="3.20.20.70:FF:000135">
    <property type="entry name" value="Pentafunctional AROM polypeptide"/>
    <property type="match status" value="1"/>
</dbReference>
<dbReference type="GO" id="GO:0005737">
    <property type="term" value="C:cytoplasm"/>
    <property type="evidence" value="ECO:0007669"/>
    <property type="project" value="InterPro"/>
</dbReference>
<dbReference type="GO" id="GO:0003855">
    <property type="term" value="F:3-dehydroquinate dehydratase activity"/>
    <property type="evidence" value="ECO:0007669"/>
    <property type="project" value="InterPro"/>
</dbReference>
<evidence type="ECO:0000256" key="11">
    <source>
        <dbReference type="ARBA" id="ARBA00048567"/>
    </source>
</evidence>
<dbReference type="InterPro" id="IPR000623">
    <property type="entry name" value="Shikimate_kinase/TSH1"/>
</dbReference>
<dbReference type="GO" id="GO:0009073">
    <property type="term" value="P:aromatic amino acid family biosynthetic process"/>
    <property type="evidence" value="ECO:0007669"/>
    <property type="project" value="UniProtKB-KW"/>
</dbReference>
<dbReference type="EMBL" id="JADGJH010001225">
    <property type="protein sequence ID" value="KAJ3116497.1"/>
    <property type="molecule type" value="Genomic_DNA"/>
</dbReference>
<dbReference type="SUPFAM" id="SSF52540">
    <property type="entry name" value="P-loop containing nucleoside triphosphate hydrolases"/>
    <property type="match status" value="1"/>
</dbReference>
<evidence type="ECO:0000256" key="7">
    <source>
        <dbReference type="ARBA" id="ARBA00022741"/>
    </source>
</evidence>
<dbReference type="Pfam" id="PF08501">
    <property type="entry name" value="Shikimate_dh_N"/>
    <property type="match status" value="1"/>
</dbReference>
<comment type="pathway">
    <text evidence="1">Metabolic intermediate biosynthesis; chorismate biosynthesis; chorismate from D-erythrose 4-phosphate and phosphoenolpyruvate: step 5/7.</text>
</comment>
<gene>
    <name evidence="15" type="primary">ARO1_2</name>
    <name evidence="15" type="ORF">HK100_001050</name>
</gene>
<dbReference type="Proteomes" id="UP001211907">
    <property type="component" value="Unassembled WGS sequence"/>
</dbReference>
<evidence type="ECO:0000256" key="9">
    <source>
        <dbReference type="ARBA" id="ARBA00022840"/>
    </source>
</evidence>
<reference evidence="15" key="1">
    <citation type="submission" date="2020-05" db="EMBL/GenBank/DDBJ databases">
        <title>Phylogenomic resolution of chytrid fungi.</title>
        <authorList>
            <person name="Stajich J.E."/>
            <person name="Amses K."/>
            <person name="Simmons R."/>
            <person name="Seto K."/>
            <person name="Myers J."/>
            <person name="Bonds A."/>
            <person name="Quandt C.A."/>
            <person name="Barry K."/>
            <person name="Liu P."/>
            <person name="Grigoriev I."/>
            <person name="Longcore J.E."/>
            <person name="James T.Y."/>
        </authorList>
    </citation>
    <scope>NUCLEOTIDE SEQUENCE</scope>
    <source>
        <strain evidence="15">JEL0513</strain>
    </source>
</reference>
<dbReference type="InterPro" id="IPR006151">
    <property type="entry name" value="Shikm_DH/Glu-tRNA_Rdtase"/>
</dbReference>
<protein>
    <recommendedName>
        <fullName evidence="4">shikimate kinase</fullName>
        <ecNumber evidence="4">2.7.1.71</ecNumber>
    </recommendedName>
</protein>
<dbReference type="Gene3D" id="3.40.50.720">
    <property type="entry name" value="NAD(P)-binding Rossmann-like Domain"/>
    <property type="match status" value="1"/>
</dbReference>
<evidence type="ECO:0000259" key="14">
    <source>
        <dbReference type="Pfam" id="PF18317"/>
    </source>
</evidence>
<dbReference type="GO" id="GO:0004765">
    <property type="term" value="F:shikimate kinase activity"/>
    <property type="evidence" value="ECO:0007669"/>
    <property type="project" value="UniProtKB-EC"/>
</dbReference>
<dbReference type="InterPro" id="IPR023000">
    <property type="entry name" value="Shikimate_kinase_CS"/>
</dbReference>
<dbReference type="PRINTS" id="PR01100">
    <property type="entry name" value="SHIKIMTKNASE"/>
</dbReference>
<dbReference type="CDD" id="cd00464">
    <property type="entry name" value="SK"/>
    <property type="match status" value="1"/>
</dbReference>
<dbReference type="InterPro" id="IPR013708">
    <property type="entry name" value="Shikimate_DH-bd_N"/>
</dbReference>
<dbReference type="GO" id="GO:0009423">
    <property type="term" value="P:chorismate biosynthetic process"/>
    <property type="evidence" value="ECO:0007669"/>
    <property type="project" value="TreeGrafter"/>
</dbReference>
<comment type="similarity">
    <text evidence="3">In the N-terminal section; belongs to the shikimate kinase family.</text>
</comment>
<dbReference type="InterPro" id="IPR031322">
    <property type="entry name" value="Shikimate/glucono_kinase"/>
</dbReference>
<dbReference type="InterPro" id="IPR036291">
    <property type="entry name" value="NAD(P)-bd_dom_sf"/>
</dbReference>
<dbReference type="AlphaFoldDB" id="A0AAD5XF52"/>
<dbReference type="Pfam" id="PF01487">
    <property type="entry name" value="DHquinase_I"/>
    <property type="match status" value="1"/>
</dbReference>
<feature type="domain" description="Shikimate dehydrogenase substrate binding N-terminal" evidence="13">
    <location>
        <begin position="485"/>
        <end position="571"/>
    </location>
</feature>
<keyword evidence="7" id="KW-0547">Nucleotide-binding</keyword>
<evidence type="ECO:0000313" key="16">
    <source>
        <dbReference type="Proteomes" id="UP001211907"/>
    </source>
</evidence>
<evidence type="ECO:0000256" key="1">
    <source>
        <dbReference type="ARBA" id="ARBA00004842"/>
    </source>
</evidence>
<dbReference type="PANTHER" id="PTHR21089:SF1">
    <property type="entry name" value="BIFUNCTIONAL 3-DEHYDROQUINATE DEHYDRATASE_SHIKIMATE DEHYDROGENASE, CHLOROPLASTIC"/>
    <property type="match status" value="1"/>
</dbReference>
<evidence type="ECO:0000313" key="15">
    <source>
        <dbReference type="EMBL" id="KAJ3116497.1"/>
    </source>
</evidence>
<evidence type="ECO:0000256" key="2">
    <source>
        <dbReference type="ARBA" id="ARBA00006477"/>
    </source>
</evidence>
<dbReference type="HAMAP" id="MF_00109">
    <property type="entry name" value="Shikimate_kinase"/>
    <property type="match status" value="1"/>
</dbReference>
<dbReference type="Pfam" id="PF01488">
    <property type="entry name" value="Shikimate_DH"/>
    <property type="match status" value="1"/>
</dbReference>
<dbReference type="PROSITE" id="PS01128">
    <property type="entry name" value="SHIKIMATE_KINASE"/>
    <property type="match status" value="1"/>
</dbReference>
<dbReference type="InterPro" id="IPR001381">
    <property type="entry name" value="DHquinase_I"/>
</dbReference>
<evidence type="ECO:0000259" key="13">
    <source>
        <dbReference type="Pfam" id="PF08501"/>
    </source>
</evidence>
<dbReference type="GO" id="GO:0004764">
    <property type="term" value="F:shikimate 3-dehydrogenase (NADP+) activity"/>
    <property type="evidence" value="ECO:0007669"/>
    <property type="project" value="InterPro"/>
</dbReference>
<dbReference type="PANTHER" id="PTHR21089">
    <property type="entry name" value="SHIKIMATE DEHYDROGENASE"/>
    <property type="match status" value="1"/>
</dbReference>
<keyword evidence="6" id="KW-0808">Transferase</keyword>
<dbReference type="Gene3D" id="3.20.20.70">
    <property type="entry name" value="Aldolase class I"/>
    <property type="match status" value="1"/>
</dbReference>
<keyword evidence="16" id="KW-1185">Reference proteome</keyword>
<evidence type="ECO:0000256" key="3">
    <source>
        <dbReference type="ARBA" id="ARBA00009349"/>
    </source>
</evidence>
<keyword evidence="10" id="KW-0057">Aromatic amino acid biosynthesis</keyword>
<dbReference type="NCBIfam" id="TIGR01093">
    <property type="entry name" value="aroD"/>
    <property type="match status" value="1"/>
</dbReference>
<sequence length="787" mass="86414">MQIEGVDKAGHGEAGYKSAVKSKSDTSKSVAVVGNGKKSDYSESSIVIIGMRGAGKSHMGKSAAKSLGRIFIDSDDYFDSQIGKSIASFVAENSWDEFRKIEASQLKEILKKYPTGHVISCGGGIVETQSGRSVLEEWCKKGGVINLTRDINEVVDYLTADKTRPVLGEDPISIWQRRRPFYKACSNAEFMIVTDGSEASWKATEQDFSRFIKFGISTKGMFQISGDLSFFVCLTFPDVRNGLEILNFAAEGANAFELRVDLLKEWTDEFVGSQIAHVRRHSKLPIIFTVRTKSQGGRFPDNELPKMFSLLELGLKFHCEFVDVEVLDSKSEEFVKLYRILIKNKGNSHLISSYHDFSGTAVWDPIGPSNTNGHNHVSMRDKYVELYPFGDSVKLVGKANSLDDNFALHRFKHHIIPSLDLKPSKRLIAINMGSVGQISRALNDYMTPVTHPSLPTNAAPGQLSIKQIHETRTLLGLIPTKNFYLFGFPIASSMSPTLHNTGFETLGLPHKYSISEHENWTYVKTVLEDGVKNGTFGGASVTIPHKEEIIKHGLVSSLTDAAKKIGAVNTILLGEDGASLVGDNTDWLGIRAAILKRVLGSVGDDYGSVIEGYDITGGVIGAGGTSRAACFALNSLGTTDLRIWNRTEQKAQALATEFNGRAVVTGFETLFNTTDTAVRGEVKPKLFLLVSSVPGASQTELPIDTLFESVNTSAPPGSVGVFIEMAYRPRKTLIIEHLDSIERPNISWSYAEGVEILIEQGLEQFTRWTGRVAPRKAIEKAVYANYK</sequence>
<dbReference type="CDD" id="cd00502">
    <property type="entry name" value="DHQase_I"/>
    <property type="match status" value="1"/>
</dbReference>
<dbReference type="Pfam" id="PF18317">
    <property type="entry name" value="SDH_C"/>
    <property type="match status" value="1"/>
</dbReference>
<dbReference type="NCBIfam" id="TIGR01809">
    <property type="entry name" value="Shik-DH-AROM"/>
    <property type="match status" value="1"/>
</dbReference>
<dbReference type="InterPro" id="IPR010110">
    <property type="entry name" value="Shikimate_DH_AroM-type"/>
</dbReference>
<keyword evidence="8" id="KW-0418">Kinase</keyword>
<keyword evidence="9" id="KW-0067">ATP-binding</keyword>
<dbReference type="InterPro" id="IPR041121">
    <property type="entry name" value="SDH_C"/>
</dbReference>
<dbReference type="SUPFAM" id="SSF53223">
    <property type="entry name" value="Aminoacid dehydrogenase-like, N-terminal domain"/>
    <property type="match status" value="1"/>
</dbReference>